<keyword evidence="4" id="KW-0309">Germination</keyword>
<dbReference type="EMBL" id="JBHTCP010000014">
    <property type="protein sequence ID" value="MFC7371730.1"/>
    <property type="molecule type" value="Genomic_DNA"/>
</dbReference>
<comment type="subcellular location">
    <subcellularLocation>
        <location evidence="1">Membrane</location>
        <topology evidence="1">Multi-pass membrane protein</topology>
    </subcellularLocation>
</comment>
<reference evidence="10" key="1">
    <citation type="journal article" date="2019" name="Int. J. Syst. Evol. Microbiol.">
        <title>The Global Catalogue of Microorganisms (GCM) 10K type strain sequencing project: providing services to taxonomists for standard genome sequencing and annotation.</title>
        <authorList>
            <consortium name="The Broad Institute Genomics Platform"/>
            <consortium name="The Broad Institute Genome Sequencing Center for Infectious Disease"/>
            <person name="Wu L."/>
            <person name="Ma J."/>
        </authorList>
    </citation>
    <scope>NUCLEOTIDE SEQUENCE [LARGE SCALE GENOMIC DNA]</scope>
    <source>
        <strain evidence="10">NBRC 106396</strain>
    </source>
</reference>
<dbReference type="Gene3D" id="1.20.1740.10">
    <property type="entry name" value="Amino acid/polyamine transporter I"/>
    <property type="match status" value="1"/>
</dbReference>
<evidence type="ECO:0000256" key="4">
    <source>
        <dbReference type="ARBA" id="ARBA00022544"/>
    </source>
</evidence>
<feature type="transmembrane region" description="Helical" evidence="8">
    <location>
        <begin position="142"/>
        <end position="161"/>
    </location>
</feature>
<evidence type="ECO:0000313" key="10">
    <source>
        <dbReference type="Proteomes" id="UP001596549"/>
    </source>
</evidence>
<keyword evidence="10" id="KW-1185">Reference proteome</keyword>
<evidence type="ECO:0000256" key="2">
    <source>
        <dbReference type="ARBA" id="ARBA00007998"/>
    </source>
</evidence>
<keyword evidence="7 8" id="KW-0472">Membrane</keyword>
<dbReference type="RefSeq" id="WP_379748597.1">
    <property type="nucleotide sequence ID" value="NZ_JBHTCP010000014.1"/>
</dbReference>
<dbReference type="NCBIfam" id="TIGR00912">
    <property type="entry name" value="2A0309"/>
    <property type="match status" value="1"/>
</dbReference>
<feature type="transmembrane region" description="Helical" evidence="8">
    <location>
        <begin position="181"/>
        <end position="203"/>
    </location>
</feature>
<keyword evidence="6 8" id="KW-1133">Transmembrane helix</keyword>
<evidence type="ECO:0000256" key="1">
    <source>
        <dbReference type="ARBA" id="ARBA00004141"/>
    </source>
</evidence>
<feature type="transmembrane region" description="Helical" evidence="8">
    <location>
        <begin position="38"/>
        <end position="59"/>
    </location>
</feature>
<feature type="transmembrane region" description="Helical" evidence="8">
    <location>
        <begin position="118"/>
        <end position="135"/>
    </location>
</feature>
<feature type="transmembrane region" description="Helical" evidence="8">
    <location>
        <begin position="215"/>
        <end position="237"/>
    </location>
</feature>
<dbReference type="Proteomes" id="UP001596549">
    <property type="component" value="Unassembled WGS sequence"/>
</dbReference>
<evidence type="ECO:0000256" key="8">
    <source>
        <dbReference type="SAM" id="Phobius"/>
    </source>
</evidence>
<feature type="transmembrane region" description="Helical" evidence="8">
    <location>
        <begin position="330"/>
        <end position="352"/>
    </location>
</feature>
<evidence type="ECO:0000313" key="9">
    <source>
        <dbReference type="EMBL" id="MFC7371730.1"/>
    </source>
</evidence>
<evidence type="ECO:0000256" key="3">
    <source>
        <dbReference type="ARBA" id="ARBA00022448"/>
    </source>
</evidence>
<name>A0ABW2NQS5_9BACL</name>
<comment type="similarity">
    <text evidence="2">Belongs to the amino acid-polyamine-organocation (APC) superfamily. Spore germination protein (SGP) (TC 2.A.3.9) family.</text>
</comment>
<feature type="transmembrane region" description="Helical" evidence="8">
    <location>
        <begin position="80"/>
        <end position="106"/>
    </location>
</feature>
<dbReference type="InterPro" id="IPR004761">
    <property type="entry name" value="Spore_GerAB"/>
</dbReference>
<accession>A0ABW2NQS5</accession>
<evidence type="ECO:0000256" key="5">
    <source>
        <dbReference type="ARBA" id="ARBA00022692"/>
    </source>
</evidence>
<dbReference type="PANTHER" id="PTHR34975">
    <property type="entry name" value="SPORE GERMINATION PROTEIN A2"/>
    <property type="match status" value="1"/>
</dbReference>
<comment type="caution">
    <text evidence="9">The sequence shown here is derived from an EMBL/GenBank/DDBJ whole genome shotgun (WGS) entry which is preliminary data.</text>
</comment>
<organism evidence="9 10">
    <name type="scientific">Fictibacillus iocasae</name>
    <dbReference type="NCBI Taxonomy" id="2715437"/>
    <lineage>
        <taxon>Bacteria</taxon>
        <taxon>Bacillati</taxon>
        <taxon>Bacillota</taxon>
        <taxon>Bacilli</taxon>
        <taxon>Bacillales</taxon>
        <taxon>Fictibacillaceae</taxon>
        <taxon>Fictibacillus</taxon>
    </lineage>
</organism>
<evidence type="ECO:0000256" key="6">
    <source>
        <dbReference type="ARBA" id="ARBA00022989"/>
    </source>
</evidence>
<keyword evidence="5 8" id="KW-0812">Transmembrane</keyword>
<feature type="transmembrane region" description="Helical" evidence="8">
    <location>
        <begin position="266"/>
        <end position="291"/>
    </location>
</feature>
<sequence>MNNSITPRQMFFVVLQTQIGVGILSLPFTMFLKAKTDGWMSIMIAGIFVQFVILMMWTLMKRFPGKTLFEVIPQLIGPSAGNVLNCLYSIHFIFVSVLILMFFYQITGRWIFPETPKWVLMSSLALTSWYLIISSPRIIARFFIIVTPLLIVLFFLIAYAYTDVHLLYILPIGASGMKNVLLGTQDATVALLGFDSALVFWAYTSGKAEKKLKAVSLAALGVTLFYTYATFTTFIYFNPEEIIIVPEPVLYMLKAFSFKVIERTDLVFASLWLVSVATSFMSYSFIAAKGIQTVLKLKHHKKVLLYTIPACIFIATLPGSDLQIKQWGKWISLSGIIFNIPVIALLLLIAIFTKKKAGSVTHE</sequence>
<feature type="transmembrane region" description="Helical" evidence="8">
    <location>
        <begin position="12"/>
        <end position="32"/>
    </location>
</feature>
<feature type="transmembrane region" description="Helical" evidence="8">
    <location>
        <begin position="303"/>
        <end position="324"/>
    </location>
</feature>
<evidence type="ECO:0000256" key="7">
    <source>
        <dbReference type="ARBA" id="ARBA00023136"/>
    </source>
</evidence>
<keyword evidence="3" id="KW-0813">Transport</keyword>
<protein>
    <submittedName>
        <fullName evidence="9">GerAB/ArcD/ProY family transporter</fullName>
    </submittedName>
</protein>
<proteinExistence type="inferred from homology"/>
<dbReference type="Pfam" id="PF03845">
    <property type="entry name" value="Spore_permease"/>
    <property type="match status" value="1"/>
</dbReference>
<dbReference type="PANTHER" id="PTHR34975:SF2">
    <property type="entry name" value="SPORE GERMINATION PROTEIN A2"/>
    <property type="match status" value="1"/>
</dbReference>
<gene>
    <name evidence="9" type="ORF">ACFQPF_08580</name>
</gene>